<evidence type="ECO:0000256" key="2">
    <source>
        <dbReference type="ARBA" id="ARBA00022801"/>
    </source>
</evidence>
<dbReference type="PROSITE" id="PS51845">
    <property type="entry name" value="PDEASE_I_2"/>
    <property type="match status" value="1"/>
</dbReference>
<comment type="cofactor">
    <cofactor evidence="3">
        <name>a divalent metal cation</name>
        <dbReference type="ChEBI" id="CHEBI:60240"/>
    </cofactor>
    <text evidence="3">Binds 2 divalent metal cations per subunit. Site 1 may preferentially bind zinc ions, while site 2 has a preference for magnesium and/or manganese ions.</text>
</comment>
<feature type="transmembrane region" description="Helical" evidence="5">
    <location>
        <begin position="84"/>
        <end position="102"/>
    </location>
</feature>
<proteinExistence type="inferred from homology"/>
<evidence type="ECO:0000256" key="4">
    <source>
        <dbReference type="SAM" id="MobiDB-lite"/>
    </source>
</evidence>
<evidence type="ECO:0000259" key="6">
    <source>
        <dbReference type="PROSITE" id="PS51845"/>
    </source>
</evidence>
<organism evidence="7 8">
    <name type="scientific">Cryptosporidium canis</name>
    <dbReference type="NCBI Taxonomy" id="195482"/>
    <lineage>
        <taxon>Eukaryota</taxon>
        <taxon>Sar</taxon>
        <taxon>Alveolata</taxon>
        <taxon>Apicomplexa</taxon>
        <taxon>Conoidasida</taxon>
        <taxon>Coccidia</taxon>
        <taxon>Eucoccidiorida</taxon>
        <taxon>Eimeriorina</taxon>
        <taxon>Cryptosporidiidae</taxon>
        <taxon>Cryptosporidium</taxon>
    </lineage>
</organism>
<evidence type="ECO:0000313" key="7">
    <source>
        <dbReference type="EMBL" id="KAJ1609636.1"/>
    </source>
</evidence>
<dbReference type="EC" id="3.1.4.-" evidence="3"/>
<sequence>MIKGERVCKLGGGGKRYTAEEIYSGITRGVVGRRSLGWNMWLGVSIACVMILWMMIYVSRLLIIAHKLKGGDSLMEELRFDEQLATYGYNVGSLSLSILAFCRMEERPSLLNIPMRLGLSNQILKQRYMVRNSLEKLNELRYPKSKLDQRQAIEGIIANTITLLKQLVPLNFMFEDQPSPISPAPPPFYVPYRTNITEEEIKRSIESDSNTFLAAKYLCNNTEYISSLSERLQFKAFNITNSARLFDLDHLHSYFKKNDIIRYQSTRWMLISHYVVVVIVALVAIIVFYLGSNDFFQRKTRIQMMDVCKKQMNDIFESILSADEVNKSLIQVKFKPVCKIFRSLKSVCDGIIRDYGEEAPRSLISSFQSLSVVMQEFESCVELGQEFSEILGNELKKDKKVSSEPVKVSQVIEDDIRKNSMTKNSHHFSENVPSEIYLYSGIKELNEVLSSMLNVLSPNVDKSIFWDIVQVKDSSLIPSSMINSIGEISTNVMQVLESNWNRVSAIKEDDRDYTFLTIDVSPSVKARSPDEISKEREGKLETEDGASEDKRGHLLEALEVVTRSFHLLVAKRIASCVFGGVLISHGSFGEFNSDIQVDEFRYVGDISGVTLIIPVRKRQRDLQRGGSLARTLSNSTSQESRIYVCGLDNNVSNLIESVSRILRVSYMSVDCWEIRYRDDLGEYLLERPGYWLIDTSVIHFFGDQSRKITNLCTQSYYLENNIDIVLLDTSGRLEVVSEYNNDINLNQFYYSLKYFLSGKTCQVRQSSSGSEDREGGDYRRLVRLLNRPISEINGDLLSESGAIKETLGEKGPLIGESCIRLVDVRELLFSQKKGRAGGEGTPARASLEPEIRRPEILSKEWYNVDLLEMSVDELKEIASFLIYYRFKEVIRDKDDYEEDVSSWPICQRKIKNFVSELAKYYHVDNPFHNFHHAVSISITLNHWLDKPSARHSVSSLEAYCLMISALAHDLDHPGVSNEMVGSLKAVSRRAIHEYFPEEECGEYLQRSVISTLDIYSGFSVLENHHSSLLFVILGEESSNIMPPVTSKLYPELRKMMINSIILTDMFHHGYLRGLVSGFTQRCGSAPGTPELQSLRKKVYLSILLHSVDISNPLMNTNIYLKWSRLVYEEMENQKRLKLMLDIPLNDTTDRFDYESLQVSFINTVCMPYFQALLEFDSELVQDCIQNLYFNREYFKKVDRYKSAFRVENGKCQVIRS</sequence>
<keyword evidence="1 3" id="KW-0479">Metal-binding</keyword>
<evidence type="ECO:0000256" key="1">
    <source>
        <dbReference type="ARBA" id="ARBA00022723"/>
    </source>
</evidence>
<keyword evidence="2 3" id="KW-0378">Hydrolase</keyword>
<keyword evidence="8" id="KW-1185">Reference proteome</keyword>
<feature type="transmembrane region" description="Helical" evidence="5">
    <location>
        <begin position="271"/>
        <end position="291"/>
    </location>
</feature>
<dbReference type="InterPro" id="IPR023174">
    <property type="entry name" value="PDEase_CS"/>
</dbReference>
<feature type="transmembrane region" description="Helical" evidence="5">
    <location>
        <begin position="41"/>
        <end position="64"/>
    </location>
</feature>
<reference evidence="7" key="1">
    <citation type="submission" date="2022-10" db="EMBL/GenBank/DDBJ databases">
        <title>Adaptive evolution leads to modifications in subtelomeric GC content in a zoonotic Cryptosporidium species.</title>
        <authorList>
            <person name="Li J."/>
            <person name="Feng Y."/>
            <person name="Xiao L."/>
        </authorList>
    </citation>
    <scope>NUCLEOTIDE SEQUENCE</scope>
    <source>
        <strain evidence="7">25894</strain>
    </source>
</reference>
<comment type="caution">
    <text evidence="7">The sequence shown here is derived from an EMBL/GenBank/DDBJ whole genome shotgun (WGS) entry which is preliminary data.</text>
</comment>
<dbReference type="PROSITE" id="PS00126">
    <property type="entry name" value="PDEASE_I_1"/>
    <property type="match status" value="1"/>
</dbReference>
<accession>A0ABQ8P626</accession>
<feature type="region of interest" description="Disordered" evidence="4">
    <location>
        <begin position="527"/>
        <end position="547"/>
    </location>
</feature>
<keyword evidence="5" id="KW-1133">Transmembrane helix</keyword>
<evidence type="ECO:0000256" key="5">
    <source>
        <dbReference type="SAM" id="Phobius"/>
    </source>
</evidence>
<dbReference type="Proteomes" id="UP001071777">
    <property type="component" value="Unassembled WGS sequence"/>
</dbReference>
<keyword evidence="5" id="KW-0472">Membrane</keyword>
<feature type="domain" description="PDEase" evidence="6">
    <location>
        <begin position="849"/>
        <end position="1201"/>
    </location>
</feature>
<evidence type="ECO:0000256" key="3">
    <source>
        <dbReference type="RuleBase" id="RU363067"/>
    </source>
</evidence>
<dbReference type="Pfam" id="PF00233">
    <property type="entry name" value="PDEase_I"/>
    <property type="match status" value="2"/>
</dbReference>
<dbReference type="EMBL" id="JAPCXB010000079">
    <property type="protein sequence ID" value="KAJ1609636.1"/>
    <property type="molecule type" value="Genomic_DNA"/>
</dbReference>
<dbReference type="Gene3D" id="1.10.1300.10">
    <property type="entry name" value="3'5'-cyclic nucleotide phosphodiesterase, catalytic domain"/>
    <property type="match status" value="1"/>
</dbReference>
<dbReference type="SUPFAM" id="SSF109604">
    <property type="entry name" value="HD-domain/PDEase-like"/>
    <property type="match status" value="1"/>
</dbReference>
<dbReference type="InterPro" id="IPR002073">
    <property type="entry name" value="PDEase_catalytic_dom"/>
</dbReference>
<dbReference type="InterPro" id="IPR036971">
    <property type="entry name" value="PDEase_catalytic_dom_sf"/>
</dbReference>
<comment type="similarity">
    <text evidence="3">Belongs to the cyclic nucleotide phosphodiesterase family.</text>
</comment>
<evidence type="ECO:0000313" key="8">
    <source>
        <dbReference type="Proteomes" id="UP001071777"/>
    </source>
</evidence>
<keyword evidence="5" id="KW-0812">Transmembrane</keyword>
<gene>
    <name evidence="7" type="ORF">OJ252_2141</name>
</gene>
<name>A0ABQ8P626_9CRYT</name>
<protein>
    <recommendedName>
        <fullName evidence="3">Phosphodiesterase</fullName>
        <ecNumber evidence="3">3.1.4.-</ecNumber>
    </recommendedName>
</protein>
<dbReference type="PANTHER" id="PTHR11347">
    <property type="entry name" value="CYCLIC NUCLEOTIDE PHOSPHODIESTERASE"/>
    <property type="match status" value="1"/>
</dbReference>